<feature type="chain" id="PRO_5044538899" evidence="1">
    <location>
        <begin position="22"/>
        <end position="109"/>
    </location>
</feature>
<reference evidence="3" key="3">
    <citation type="submission" date="2018-07" db="EMBL/GenBank/DDBJ databases">
        <authorList>
            <person name="Quirk P.G."/>
            <person name="Krulwich T.A."/>
        </authorList>
    </citation>
    <scope>NUCLEOTIDE SEQUENCE</scope>
    <source>
        <strain evidence="3">96224</strain>
    </source>
</reference>
<accession>A0A061HKS9</accession>
<evidence type="ECO:0000313" key="3">
    <source>
        <dbReference type="EMBL" id="SUZ08081.1"/>
    </source>
</evidence>
<dbReference type="HOGENOM" id="CLU_2222797_0_0_1"/>
<gene>
    <name evidence="2" type="ORF">BGT96224_ASP20866</name>
    <name evidence="3" type="ORF">BGT96224V2_LOCUS1247</name>
</gene>
<reference evidence="4" key="1">
    <citation type="journal article" date="2013" name="Nat. Genet.">
        <title>The wheat powdery mildew genome shows the unique evolution of an obligate biotroph.</title>
        <authorList>
            <person name="Wicker T."/>
            <person name="Oberhaensli S."/>
            <person name="Parlange F."/>
            <person name="Buchmann J.P."/>
            <person name="Shatalina M."/>
            <person name="Roffler S."/>
            <person name="Ben-David R."/>
            <person name="Dolezel J."/>
            <person name="Simkova H."/>
            <person name="Schulze-Lefert P."/>
            <person name="Spanu P.D."/>
            <person name="Bruggmann R."/>
            <person name="Amselem J."/>
            <person name="Quesneville H."/>
            <person name="Ver Loren van Themaat E."/>
            <person name="Paape T."/>
            <person name="Shimizu K.K."/>
            <person name="Keller B."/>
        </authorList>
    </citation>
    <scope>NUCLEOTIDE SEQUENCE [LARGE SCALE GENOMIC DNA]</scope>
    <source>
        <strain evidence="4">96224</strain>
    </source>
</reference>
<dbReference type="AlphaFoldDB" id="A0A061HKS9"/>
<feature type="non-terminal residue" evidence="3">
    <location>
        <position position="109"/>
    </location>
</feature>
<evidence type="ECO:0000313" key="2">
    <source>
        <dbReference type="EMBL" id="EPQ66888.1"/>
    </source>
</evidence>
<evidence type="ECO:0000256" key="1">
    <source>
        <dbReference type="SAM" id="SignalP"/>
    </source>
</evidence>
<protein>
    <submittedName>
        <fullName evidence="3">BgtASP-20866</fullName>
    </submittedName>
</protein>
<dbReference type="EMBL" id="KE374664">
    <property type="protein sequence ID" value="EPQ66888.1"/>
    <property type="molecule type" value="Genomic_DNA"/>
</dbReference>
<keyword evidence="1" id="KW-0732">Signal</keyword>
<feature type="signal peptide" evidence="1">
    <location>
        <begin position="1"/>
        <end position="21"/>
    </location>
</feature>
<name>A0A061HKS9_BLUGR</name>
<dbReference type="Proteomes" id="UP000053110">
    <property type="component" value="Unassembled WGS sequence"/>
</dbReference>
<sequence length="109" mass="11948">MKTRTLVSLALVLTNPISVFAVRDHTCGGVTIRQKTIIGEIDLKIESMSIDFKRRYALDEQLGEVNFDYPSSGKGGTPLKVTVSFNRNGEVLSLTATRDGEAVECVEEV</sequence>
<reference evidence="2" key="2">
    <citation type="submission" date="2013-01" db="EMBL/GenBank/DDBJ databases">
        <title>The wheat powdery mildew genome reveals unique evolution of an obligate biotroph.</title>
        <authorList>
            <person name="Oberhaensli S."/>
            <person name="Wicker T."/>
            <person name="Keller B."/>
        </authorList>
    </citation>
    <scope>NUCLEOTIDE SEQUENCE</scope>
    <source>
        <strain evidence="2">96224</strain>
    </source>
</reference>
<evidence type="ECO:0000313" key="4">
    <source>
        <dbReference type="Proteomes" id="UP000053110"/>
    </source>
</evidence>
<organism evidence="3">
    <name type="scientific">Blumeria graminis f. sp. tritici 96224</name>
    <dbReference type="NCBI Taxonomy" id="1268274"/>
    <lineage>
        <taxon>Eukaryota</taxon>
        <taxon>Fungi</taxon>
        <taxon>Dikarya</taxon>
        <taxon>Ascomycota</taxon>
        <taxon>Pezizomycotina</taxon>
        <taxon>Leotiomycetes</taxon>
        <taxon>Erysiphales</taxon>
        <taxon>Erysiphaceae</taxon>
        <taxon>Blumeria</taxon>
    </lineage>
</organism>
<dbReference type="EMBL" id="UIGY01000009">
    <property type="protein sequence ID" value="SUZ08081.1"/>
    <property type="molecule type" value="Genomic_DNA"/>
</dbReference>
<dbReference type="OrthoDB" id="3608969at2759"/>
<proteinExistence type="predicted"/>